<protein>
    <submittedName>
        <fullName evidence="2">Uncharacterized protein</fullName>
    </submittedName>
</protein>
<reference evidence="2 3" key="1">
    <citation type="journal article" date="2012" name="Genome Biol.">
        <title>Genome and low-iron response of an oceanic diatom adapted to chronic iron limitation.</title>
        <authorList>
            <person name="Lommer M."/>
            <person name="Specht M."/>
            <person name="Roy A.S."/>
            <person name="Kraemer L."/>
            <person name="Andreson R."/>
            <person name="Gutowska M.A."/>
            <person name="Wolf J."/>
            <person name="Bergner S.V."/>
            <person name="Schilhabel M.B."/>
            <person name="Klostermeier U.C."/>
            <person name="Beiko R.G."/>
            <person name="Rosenstiel P."/>
            <person name="Hippler M."/>
            <person name="Laroche J."/>
        </authorList>
    </citation>
    <scope>NUCLEOTIDE SEQUENCE [LARGE SCALE GENOMIC DNA]</scope>
    <source>
        <strain evidence="2 3">CCMP1005</strain>
    </source>
</reference>
<evidence type="ECO:0000256" key="1">
    <source>
        <dbReference type="SAM" id="MobiDB-lite"/>
    </source>
</evidence>
<dbReference type="EMBL" id="AGNL01049158">
    <property type="protein sequence ID" value="EJK44823.1"/>
    <property type="molecule type" value="Genomic_DNA"/>
</dbReference>
<dbReference type="AlphaFoldDB" id="K0QZ82"/>
<dbReference type="Proteomes" id="UP000266841">
    <property type="component" value="Unassembled WGS sequence"/>
</dbReference>
<accession>K0QZ82</accession>
<organism evidence="2 3">
    <name type="scientific">Thalassiosira oceanica</name>
    <name type="common">Marine diatom</name>
    <dbReference type="NCBI Taxonomy" id="159749"/>
    <lineage>
        <taxon>Eukaryota</taxon>
        <taxon>Sar</taxon>
        <taxon>Stramenopiles</taxon>
        <taxon>Ochrophyta</taxon>
        <taxon>Bacillariophyta</taxon>
        <taxon>Coscinodiscophyceae</taxon>
        <taxon>Thalassiosirophycidae</taxon>
        <taxon>Thalassiosirales</taxon>
        <taxon>Thalassiosiraceae</taxon>
        <taxon>Thalassiosira</taxon>
    </lineage>
</organism>
<feature type="region of interest" description="Disordered" evidence="1">
    <location>
        <begin position="20"/>
        <end position="39"/>
    </location>
</feature>
<sequence>MTAHSLARLWAVGSLPASQSALGHNASNKRDNLDNAPPPWWKRLGNEEGMCDTDQVIRGDQLTAMWLNVTGVRSRLSC</sequence>
<name>K0QZ82_THAOC</name>
<evidence type="ECO:0000313" key="3">
    <source>
        <dbReference type="Proteomes" id="UP000266841"/>
    </source>
</evidence>
<keyword evidence="3" id="KW-1185">Reference proteome</keyword>
<proteinExistence type="predicted"/>
<comment type="caution">
    <text evidence="2">The sequence shown here is derived from an EMBL/GenBank/DDBJ whole genome shotgun (WGS) entry which is preliminary data.</text>
</comment>
<evidence type="ECO:0000313" key="2">
    <source>
        <dbReference type="EMBL" id="EJK44823.1"/>
    </source>
</evidence>
<gene>
    <name evidence="2" type="ORF">THAOC_36606</name>
</gene>